<proteinExistence type="predicted"/>
<evidence type="ECO:0000313" key="3">
    <source>
        <dbReference type="Proteomes" id="UP000242715"/>
    </source>
</evidence>
<organism evidence="2 3">
    <name type="scientific">Trifolium subterraneum</name>
    <name type="common">Subterranean clover</name>
    <dbReference type="NCBI Taxonomy" id="3900"/>
    <lineage>
        <taxon>Eukaryota</taxon>
        <taxon>Viridiplantae</taxon>
        <taxon>Streptophyta</taxon>
        <taxon>Embryophyta</taxon>
        <taxon>Tracheophyta</taxon>
        <taxon>Spermatophyta</taxon>
        <taxon>Magnoliopsida</taxon>
        <taxon>eudicotyledons</taxon>
        <taxon>Gunneridae</taxon>
        <taxon>Pentapetalae</taxon>
        <taxon>rosids</taxon>
        <taxon>fabids</taxon>
        <taxon>Fabales</taxon>
        <taxon>Fabaceae</taxon>
        <taxon>Papilionoideae</taxon>
        <taxon>50 kb inversion clade</taxon>
        <taxon>NPAAA clade</taxon>
        <taxon>Hologalegina</taxon>
        <taxon>IRL clade</taxon>
        <taxon>Trifolieae</taxon>
        <taxon>Trifolium</taxon>
    </lineage>
</organism>
<reference evidence="3" key="1">
    <citation type="journal article" date="2017" name="Front. Plant Sci.">
        <title>Climate Clever Clovers: New Paradigm to Reduce the Environmental Footprint of Ruminants by Breeding Low Methanogenic Forages Utilizing Haplotype Variation.</title>
        <authorList>
            <person name="Kaur P."/>
            <person name="Appels R."/>
            <person name="Bayer P.E."/>
            <person name="Keeble-Gagnere G."/>
            <person name="Wang J."/>
            <person name="Hirakawa H."/>
            <person name="Shirasawa K."/>
            <person name="Vercoe P."/>
            <person name="Stefanova K."/>
            <person name="Durmic Z."/>
            <person name="Nichols P."/>
            <person name="Revell C."/>
            <person name="Isobe S.N."/>
            <person name="Edwards D."/>
            <person name="Erskine W."/>
        </authorList>
    </citation>
    <scope>NUCLEOTIDE SEQUENCE [LARGE SCALE GENOMIC DNA]</scope>
    <source>
        <strain evidence="3">cv. Daliak</strain>
    </source>
</reference>
<accession>A0A2Z6MX38</accession>
<sequence length="79" mass="8847">MPMYFYLGATRTVPPKRCRSGVTTSTSTSEKRIIVGVITDIVTSVFDKRVEGVARESVQSTEEEGVERREEEMLMSEGD</sequence>
<evidence type="ECO:0000256" key="1">
    <source>
        <dbReference type="SAM" id="MobiDB-lite"/>
    </source>
</evidence>
<dbReference type="AlphaFoldDB" id="A0A2Z6MX38"/>
<name>A0A2Z6MX38_TRISU</name>
<gene>
    <name evidence="2" type="ORF">TSUD_211280</name>
</gene>
<dbReference type="Proteomes" id="UP000242715">
    <property type="component" value="Unassembled WGS sequence"/>
</dbReference>
<evidence type="ECO:0000313" key="2">
    <source>
        <dbReference type="EMBL" id="GAU35991.1"/>
    </source>
</evidence>
<feature type="region of interest" description="Disordered" evidence="1">
    <location>
        <begin position="57"/>
        <end position="79"/>
    </location>
</feature>
<protein>
    <submittedName>
        <fullName evidence="2">Uncharacterized protein</fullName>
    </submittedName>
</protein>
<keyword evidence="3" id="KW-1185">Reference proteome</keyword>
<dbReference type="EMBL" id="DF973613">
    <property type="protein sequence ID" value="GAU35991.1"/>
    <property type="molecule type" value="Genomic_DNA"/>
</dbReference>